<name>A0A9E8NH79_9BACT</name>
<accession>A0A9E8NH79</accession>
<dbReference type="InterPro" id="IPR010131">
    <property type="entry name" value="MdtP/NodT-like"/>
</dbReference>
<gene>
    <name evidence="3" type="ORF">ON006_13550</name>
</gene>
<dbReference type="PANTHER" id="PTHR30203">
    <property type="entry name" value="OUTER MEMBRANE CATION EFFLUX PROTEIN"/>
    <property type="match status" value="1"/>
</dbReference>
<dbReference type="GO" id="GO:0005886">
    <property type="term" value="C:plasma membrane"/>
    <property type="evidence" value="ECO:0007669"/>
    <property type="project" value="UniProtKB-SubCell"/>
</dbReference>
<comment type="similarity">
    <text evidence="1 2">Belongs to the outer membrane factor (OMF) (TC 1.B.17) family.</text>
</comment>
<keyword evidence="2" id="KW-0472">Membrane</keyword>
<dbReference type="Gene3D" id="1.20.1600.10">
    <property type="entry name" value="Outer membrane efflux proteins (OEP)"/>
    <property type="match status" value="1"/>
</dbReference>
<dbReference type="PROSITE" id="PS51257">
    <property type="entry name" value="PROKAR_LIPOPROTEIN"/>
    <property type="match status" value="1"/>
</dbReference>
<sequence>MRRFKKFVTLLSITFLLLATGCKLAQPVVQHAAVTAPNAFQDETDSIGIASLKWRSLFTDPKLSALIDTALRNNLDLKIAAQRIEMARSGVQFAQGALFPNVGAEISGGGRKFGDYTMDGVGNYDTNFSENLNSDRKLPAPFLPDYFVGLRSSWEIDIWGKLKARKKAAYNRLLATDKARHAIITGLIAQVASEYYRLVALDNELAIIRKNIVLQESAVETIKIQKEGGRANELAVRQFLAQLINTRGLEVETQQKIIAVENGLNMLLGRFPQTISRINLTEQTFPQHISAGIPANMLKRRPDVRQAQLELQAFYSEQQSAQLAFLPSLNITALLGFNSFKSNLLFSPASIAYGAAAGLAAPLINRKALKANQKRAEAESQAALYNYNKTILTGFQEVSTSLKRLENTRKILGLKANEVEVLQQGVSISKDLFLTGYASYLEVILAQRNVLDAELTLTEVTRNQFLALIELYRALGGGWEQDL</sequence>
<reference evidence="3" key="1">
    <citation type="submission" date="2022-11" db="EMBL/GenBank/DDBJ databases">
        <title>Dyadobacter pollutisoli sp. nov., isolated from plastic dumped soil.</title>
        <authorList>
            <person name="Kim J.M."/>
            <person name="Kim K.R."/>
            <person name="Lee J.K."/>
            <person name="Hao L."/>
            <person name="Jeon C.O."/>
        </authorList>
    </citation>
    <scope>NUCLEOTIDE SEQUENCE</scope>
    <source>
        <strain evidence="3">U1</strain>
    </source>
</reference>
<comment type="subcellular location">
    <subcellularLocation>
        <location evidence="2">Cell membrane</location>
        <topology evidence="2">Lipid-anchor</topology>
    </subcellularLocation>
</comment>
<evidence type="ECO:0000256" key="1">
    <source>
        <dbReference type="ARBA" id="ARBA00007613"/>
    </source>
</evidence>
<dbReference type="Pfam" id="PF02321">
    <property type="entry name" value="OEP"/>
    <property type="match status" value="2"/>
</dbReference>
<dbReference type="AlphaFoldDB" id="A0A9E8NH79"/>
<protein>
    <submittedName>
        <fullName evidence="3">TolC family protein</fullName>
    </submittedName>
</protein>
<dbReference type="RefSeq" id="WP_244820329.1">
    <property type="nucleotide sequence ID" value="NZ_CP112998.1"/>
</dbReference>
<dbReference type="KEGG" id="dpf:ON006_13550"/>
<evidence type="ECO:0000313" key="3">
    <source>
        <dbReference type="EMBL" id="WAC14962.1"/>
    </source>
</evidence>
<keyword evidence="2" id="KW-0732">Signal</keyword>
<dbReference type="PANTHER" id="PTHR30203:SF30">
    <property type="entry name" value="OUTER MEMBRANE PROTEIN-RELATED"/>
    <property type="match status" value="1"/>
</dbReference>
<feature type="signal peptide" evidence="2">
    <location>
        <begin position="1"/>
        <end position="25"/>
    </location>
</feature>
<evidence type="ECO:0000256" key="2">
    <source>
        <dbReference type="RuleBase" id="RU362097"/>
    </source>
</evidence>
<keyword evidence="2" id="KW-0449">Lipoprotein</keyword>
<proteinExistence type="inferred from homology"/>
<keyword evidence="2" id="KW-0564">Palmitate</keyword>
<dbReference type="EMBL" id="CP112998">
    <property type="protein sequence ID" value="WAC14962.1"/>
    <property type="molecule type" value="Genomic_DNA"/>
</dbReference>
<keyword evidence="2" id="KW-1134">Transmembrane beta strand</keyword>
<organism evidence="3 4">
    <name type="scientific">Dyadobacter pollutisoli</name>
    <dbReference type="NCBI Taxonomy" id="2910158"/>
    <lineage>
        <taxon>Bacteria</taxon>
        <taxon>Pseudomonadati</taxon>
        <taxon>Bacteroidota</taxon>
        <taxon>Cytophagia</taxon>
        <taxon>Cytophagales</taxon>
        <taxon>Spirosomataceae</taxon>
        <taxon>Dyadobacter</taxon>
    </lineage>
</organism>
<dbReference type="SUPFAM" id="SSF56954">
    <property type="entry name" value="Outer membrane efflux proteins (OEP)"/>
    <property type="match status" value="1"/>
</dbReference>
<dbReference type="Gene3D" id="2.20.200.10">
    <property type="entry name" value="Outer membrane efflux proteins (OEP)"/>
    <property type="match status" value="1"/>
</dbReference>
<dbReference type="NCBIfam" id="TIGR01845">
    <property type="entry name" value="outer_NodT"/>
    <property type="match status" value="1"/>
</dbReference>
<keyword evidence="4" id="KW-1185">Reference proteome</keyword>
<dbReference type="GO" id="GO:0015562">
    <property type="term" value="F:efflux transmembrane transporter activity"/>
    <property type="evidence" value="ECO:0007669"/>
    <property type="project" value="InterPro"/>
</dbReference>
<dbReference type="InterPro" id="IPR003423">
    <property type="entry name" value="OMP_efflux"/>
</dbReference>
<dbReference type="Proteomes" id="UP001164653">
    <property type="component" value="Chromosome"/>
</dbReference>
<feature type="chain" id="PRO_5039743091" evidence="2">
    <location>
        <begin position="26"/>
        <end position="483"/>
    </location>
</feature>
<keyword evidence="2" id="KW-0812">Transmembrane</keyword>
<evidence type="ECO:0000313" key="4">
    <source>
        <dbReference type="Proteomes" id="UP001164653"/>
    </source>
</evidence>